<keyword evidence="2" id="KW-0507">mRNA processing</keyword>
<dbReference type="InterPro" id="IPR021850">
    <property type="entry name" value="Symplekin/Pta1"/>
</dbReference>
<proteinExistence type="predicted"/>
<dbReference type="GO" id="GO:0006397">
    <property type="term" value="P:mRNA processing"/>
    <property type="evidence" value="ECO:0007669"/>
    <property type="project" value="UniProtKB-KW"/>
</dbReference>
<reference evidence="7" key="1">
    <citation type="submission" date="2021-02" db="EMBL/GenBank/DDBJ databases">
        <authorList>
            <person name="Nowell W R."/>
        </authorList>
    </citation>
    <scope>NUCLEOTIDE SEQUENCE</scope>
</reference>
<dbReference type="PANTHER" id="PTHR15245">
    <property type="entry name" value="SYMPLEKIN-RELATED"/>
    <property type="match status" value="1"/>
</dbReference>
<evidence type="ECO:0000256" key="2">
    <source>
        <dbReference type="ARBA" id="ARBA00022664"/>
    </source>
</evidence>
<dbReference type="InterPro" id="IPR032460">
    <property type="entry name" value="Symplekin/Pta1_N"/>
</dbReference>
<dbReference type="Proteomes" id="UP000663852">
    <property type="component" value="Unassembled WGS sequence"/>
</dbReference>
<comment type="caution">
    <text evidence="7">The sequence shown here is derived from an EMBL/GenBank/DDBJ whole genome shotgun (WGS) entry which is preliminary data.</text>
</comment>
<evidence type="ECO:0000256" key="1">
    <source>
        <dbReference type="ARBA" id="ARBA00004123"/>
    </source>
</evidence>
<dbReference type="PANTHER" id="PTHR15245:SF20">
    <property type="entry name" value="SYMPLEKIN"/>
    <property type="match status" value="1"/>
</dbReference>
<gene>
    <name evidence="7" type="ORF">EDS130_LOCUS31289</name>
</gene>
<dbReference type="GO" id="GO:0005847">
    <property type="term" value="C:mRNA cleavage and polyadenylation specificity factor complex"/>
    <property type="evidence" value="ECO:0007669"/>
    <property type="project" value="TreeGrafter"/>
</dbReference>
<dbReference type="OrthoDB" id="331600at2759"/>
<feature type="compositionally biased region" description="Basic and acidic residues" evidence="4">
    <location>
        <begin position="408"/>
        <end position="421"/>
    </location>
</feature>
<keyword evidence="3" id="KW-0539">Nucleus</keyword>
<dbReference type="Pfam" id="PF12295">
    <property type="entry name" value="Symplekin_C"/>
    <property type="match status" value="1"/>
</dbReference>
<dbReference type="InterPro" id="IPR011989">
    <property type="entry name" value="ARM-like"/>
</dbReference>
<dbReference type="InterPro" id="IPR016024">
    <property type="entry name" value="ARM-type_fold"/>
</dbReference>
<dbReference type="SUPFAM" id="SSF48371">
    <property type="entry name" value="ARM repeat"/>
    <property type="match status" value="1"/>
</dbReference>
<evidence type="ECO:0008006" key="9">
    <source>
        <dbReference type="Google" id="ProtNLM"/>
    </source>
</evidence>
<evidence type="ECO:0000313" key="8">
    <source>
        <dbReference type="Proteomes" id="UP000663852"/>
    </source>
</evidence>
<accession>A0A815EEU5</accession>
<evidence type="ECO:0000313" key="7">
    <source>
        <dbReference type="EMBL" id="CAF1313766.1"/>
    </source>
</evidence>
<dbReference type="AlphaFoldDB" id="A0A815EEU5"/>
<evidence type="ECO:0000256" key="4">
    <source>
        <dbReference type="SAM" id="MobiDB-lite"/>
    </source>
</evidence>
<name>A0A815EEU5_ADIRI</name>
<feature type="domain" description="Symplekin C-terminal" evidence="6">
    <location>
        <begin position="963"/>
        <end position="1142"/>
    </location>
</feature>
<evidence type="ECO:0000259" key="6">
    <source>
        <dbReference type="Pfam" id="PF12295"/>
    </source>
</evidence>
<dbReference type="EMBL" id="CAJNOJ010000228">
    <property type="protein sequence ID" value="CAF1313766.1"/>
    <property type="molecule type" value="Genomic_DNA"/>
</dbReference>
<dbReference type="Gene3D" id="1.25.10.10">
    <property type="entry name" value="Leucine-rich Repeat Variant"/>
    <property type="match status" value="1"/>
</dbReference>
<feature type="compositionally biased region" description="Low complexity" evidence="4">
    <location>
        <begin position="436"/>
        <end position="455"/>
    </location>
</feature>
<feature type="domain" description="Symplekin/Pta1 N-terminal" evidence="5">
    <location>
        <begin position="168"/>
        <end position="383"/>
    </location>
</feature>
<organism evidence="7 8">
    <name type="scientific">Adineta ricciae</name>
    <name type="common">Rotifer</name>
    <dbReference type="NCBI Taxonomy" id="249248"/>
    <lineage>
        <taxon>Eukaryota</taxon>
        <taxon>Metazoa</taxon>
        <taxon>Spiralia</taxon>
        <taxon>Gnathifera</taxon>
        <taxon>Rotifera</taxon>
        <taxon>Eurotatoria</taxon>
        <taxon>Bdelloidea</taxon>
        <taxon>Adinetida</taxon>
        <taxon>Adinetidae</taxon>
        <taxon>Adineta</taxon>
    </lineage>
</organism>
<comment type="subcellular location">
    <subcellularLocation>
        <location evidence="1">Nucleus</location>
    </subcellularLocation>
</comment>
<protein>
    <recommendedName>
        <fullName evidence="9">Symplekin</fullName>
    </recommendedName>
</protein>
<dbReference type="Pfam" id="PF11935">
    <property type="entry name" value="SYMPK_PTA1_N"/>
    <property type="match status" value="1"/>
</dbReference>
<feature type="region of interest" description="Disordered" evidence="4">
    <location>
        <begin position="540"/>
        <end position="585"/>
    </location>
</feature>
<evidence type="ECO:0000259" key="5">
    <source>
        <dbReference type="Pfam" id="PF11935"/>
    </source>
</evidence>
<evidence type="ECO:0000256" key="3">
    <source>
        <dbReference type="ARBA" id="ARBA00023242"/>
    </source>
</evidence>
<sequence length="1200" mass="134678">MKLVISIVTSFSVTGKNDISSACHGIFSSGVTRADRMVTKAVRSSLSELRIDRCDVLFILDFVKTRISINYVGFLCSKIVELINQASLYGKDTVRVQHLRHVQELILRKDPSLLDNFLEEVLGFQSDKSPEVRKTIISFIEEACQHDPEVIVKVIDSLQLLLYDDNILVQKKLVVSMITVYRLTLKWLSKSRLSDENVRSMWKSMANVKNSIIAKLDSDNDGLRTVAIKFIEMLALVLSRRSQDSIIPASNEQDFSLNLLQEDHRILCRNKLEQEGKDVMEKLLEFTLSQHLSSVNLIAAMGAIANIARQRPDYMSRVVQTFEALQVNLPPTLVDSQVSSVRKIIKLKLLSLLKHPASLDFQPQITTLLTDLGATQAEVLKHLPKGPTEPKRKLTLSNNEINAKKSKLSTDDVHMFDKDDSNSGISTKGISSGVAHGPSGSSTSMHSSSSHPQHQTAIDITAADLVGKLSIGNVVDLVLVSMLHLPEKMPASFQSTYTPIAAAGTPAQIEHLARLLGAQLTAAGYGKGYELMKSQQQVKTSVDNDMDDGKLASNSTAVARDGSYSSSSADVESKPNVLSAGDNESNDMLSTTAGITTMSTIPGVQQKKMKPFKLADAIKPIEYDEMQRMSTDSFYRILNSEDVCETAGVGHVRKKTMTSLVCLSERSFRDIYEDYIFAEVRKRYDLAFAWLYQEYVYANGYLSILDPNKRKDFTKYDDTLCRLLEYLQEKPDQRDGLFSRLLTSAPLITDNALLVLKRYCQDENRCQFGMNTLRDLVFRRVNMREKFLDILLDFTHNENNSVRTNAIRIAKSLYEKEDFRQSIERHALKFLKHLTASQPPEALFGEDKKASTIPVDTWTEESIRLCLPLYLNLMPLNHQLIQPLATVYTAVNGDIKRVISRVLEVPVRGMGMNSPELLKLVENCPKGAETLVTRIISILTEQTAPSPALVEKVRDLYQKRVSDVRFLIPVLTGLEKREIISALPKLIKQTPPVVKEVFNRLLGLNASPEAPHTSPILPFELLVALHQISPEECELKTVMNATTLCFNERTIYTHNVLAIVIQQLVDINPIPVLFMRTVLQALSFYPKMVGFVMNILQRLITKQAWKQARIWEGFIKCCQKTRPHSFPLLIRLPPPQLKHVLQTAPELREGLIRHIRSMSAPQRSSIPSSILSVIEDNSETVSPEIRIQTIPTTASAPTEQ</sequence>
<feature type="region of interest" description="Disordered" evidence="4">
    <location>
        <begin position="407"/>
        <end position="455"/>
    </location>
</feature>
<dbReference type="InterPro" id="IPR022075">
    <property type="entry name" value="Symplekin_C"/>
</dbReference>
<feature type="compositionally biased region" description="Polar residues" evidence="4">
    <location>
        <begin position="552"/>
        <end position="570"/>
    </location>
</feature>